<sequence length="924" mass="93041">MRIEVEPQTLIDAGKNVGALGTQLGALSDALGQALSSGIASGGDPAGLSFGIKYSRQADDFGKLLAQITDAFNNVGVMLEATGFNYQHADQASVAGGAGPTGSVSGQPEKTAVPDAPYGPNGSLVTPPGKWYVIQPFIRMIPVIGIAAGVALTWPSGNSGMMNVTAAQWRNIARGLRVFEPALNASKASVGAQNIPEGADIANALSQIGSSATNLASAADEIATSVSDFASSVQQTQDAIRDLLNRISLDGLWDTVTGLLSGDGDKVLREIADDVSTVLENFQSQVKGVLGLLDELGTLLGEASDALNRWARPILVETFGEGAGNAIANVMDLYTDIQVGGAVAVIGLVSGTVALADLDTWKNLADTAIMIAKDPSKIDDVLIQSGSEFIALDEWKGENPGRGFGEAVGNIATLFIPGGALAKGGAVAKGLAATRNLLEKGELGRLGRLPGLGGRGTPDLPDLPDNPGAPHVPEFTPPPGVPPSVVNPPGGSPGSSGSPNGSPPVRPQTGEPAGPSSPGGGSGPGTGNAPSPNGSGGNANGAGPGSPSTGGPAPTGGSPTHGGGAGSGGSASGGPVPAGGSPTHGGSDGSSGAASGGSSSNGPVPTGGSPISGGDAPADGSHSSPPAESPGSDGPTKSGGDDGPGPVSSGGGSESGGGSHSGGGEGPGSSSESGGGAHNSDDGMSQRPDESHSSSGDGSSSPTDSSPNHAEPGDHHDPVRTHDAEGPGWERLPDEFTGQEPYEPWQFPDDPVDPDRITPAVADLMQDPSAPFGRDANGDPYSARSYAEEFNKLGPKGEHWVNFPDNGGAVAGTRVAYSDFEQFVKDYGNQFDRIGDDKGKYLGLIENGRPASWEERAMHVDSLRQPYNTYTLDHLPEGWKIEVSEIASGVGQPGGGLQVRIMDENKQFWPIEQLLTIDDGVIRR</sequence>
<dbReference type="GO" id="GO:0050135">
    <property type="term" value="F:NADP+ nucleosidase activity"/>
    <property type="evidence" value="ECO:0007669"/>
    <property type="project" value="InterPro"/>
</dbReference>
<feature type="compositionally biased region" description="Low complexity" evidence="1">
    <location>
        <begin position="590"/>
        <end position="609"/>
    </location>
</feature>
<accession>A0AAV2WSX3</accession>
<evidence type="ECO:0000259" key="2">
    <source>
        <dbReference type="Pfam" id="PF14021"/>
    </source>
</evidence>
<reference evidence="4" key="2">
    <citation type="submission" date="2015-09" db="EMBL/GenBank/DDBJ databases">
        <title>Draft genome sequence of Mycobacterium neoaurum DSM 44074.</title>
        <authorList>
            <person name="Croce O."/>
            <person name="Robert C."/>
            <person name="Raoult D."/>
            <person name="Drancourt M."/>
        </authorList>
    </citation>
    <scope>NUCLEOTIDE SEQUENCE</scope>
    <source>
        <strain evidence="4">DSM 44074</strain>
    </source>
</reference>
<evidence type="ECO:0000256" key="1">
    <source>
        <dbReference type="SAM" id="MobiDB-lite"/>
    </source>
</evidence>
<feature type="compositionally biased region" description="Gly residues" evidence="1">
    <location>
        <begin position="559"/>
        <end position="572"/>
    </location>
</feature>
<proteinExistence type="predicted"/>
<feature type="region of interest" description="Disordered" evidence="1">
    <location>
        <begin position="445"/>
        <end position="754"/>
    </location>
</feature>
<feature type="compositionally biased region" description="Basic and acidic residues" evidence="1">
    <location>
        <begin position="711"/>
        <end position="725"/>
    </location>
</feature>
<evidence type="ECO:0000313" key="5">
    <source>
        <dbReference type="Proteomes" id="UP000028864"/>
    </source>
</evidence>
<dbReference type="EMBL" id="LK021343">
    <property type="protein sequence ID" value="CDQ47325.1"/>
    <property type="molecule type" value="Genomic_DNA"/>
</dbReference>
<feature type="compositionally biased region" description="Gly residues" evidence="1">
    <location>
        <begin position="648"/>
        <end position="677"/>
    </location>
</feature>
<evidence type="ECO:0000313" key="4">
    <source>
        <dbReference type="EMBL" id="CDQ47325.1"/>
    </source>
</evidence>
<organism evidence="4 5">
    <name type="scientific">Mycolicibacterium neoaurum</name>
    <name type="common">Mycobacterium neoaurum</name>
    <dbReference type="NCBI Taxonomy" id="1795"/>
    <lineage>
        <taxon>Bacteria</taxon>
        <taxon>Bacillati</taxon>
        <taxon>Actinomycetota</taxon>
        <taxon>Actinomycetes</taxon>
        <taxon>Mycobacteriales</taxon>
        <taxon>Mycobacteriaceae</taxon>
        <taxon>Mycolicibacterium</taxon>
    </lineage>
</organism>
<feature type="compositionally biased region" description="Low complexity" evidence="1">
    <location>
        <begin position="487"/>
        <end position="500"/>
    </location>
</feature>
<dbReference type="RefSeq" id="WP_030132752.1">
    <property type="nucleotide sequence ID" value="NZ_LK021343.1"/>
</dbReference>
<reference evidence="4" key="1">
    <citation type="submission" date="2014-05" db="EMBL/GenBank/DDBJ databases">
        <authorList>
            <person name="Urmite Genomes"/>
        </authorList>
    </citation>
    <scope>NUCLEOTIDE SEQUENCE</scope>
    <source>
        <strain evidence="4">DSM 44074</strain>
    </source>
</reference>
<dbReference type="Pfam" id="PF14021">
    <property type="entry name" value="TNT"/>
    <property type="match status" value="1"/>
</dbReference>
<feature type="domain" description="Outer membrane channel protein CpnT-like N-terminal" evidence="3">
    <location>
        <begin position="149"/>
        <end position="241"/>
    </location>
</feature>
<dbReference type="InterPro" id="IPR057746">
    <property type="entry name" value="CpnT-like_N"/>
</dbReference>
<feature type="compositionally biased region" description="Gly residues" evidence="1">
    <location>
        <begin position="534"/>
        <end position="544"/>
    </location>
</feature>
<gene>
    <name evidence="4" type="ORF">BN1047_05246</name>
</gene>
<feature type="compositionally biased region" description="Pro residues" evidence="1">
    <location>
        <begin position="475"/>
        <end position="486"/>
    </location>
</feature>
<dbReference type="InterPro" id="IPR025331">
    <property type="entry name" value="TNT"/>
</dbReference>
<feature type="region of interest" description="Disordered" evidence="1">
    <location>
        <begin position="95"/>
        <end position="120"/>
    </location>
</feature>
<evidence type="ECO:0000259" key="3">
    <source>
        <dbReference type="Pfam" id="PF25547"/>
    </source>
</evidence>
<feature type="compositionally biased region" description="Low complexity" evidence="1">
    <location>
        <begin position="693"/>
        <end position="707"/>
    </location>
</feature>
<feature type="domain" description="TNT" evidence="2">
    <location>
        <begin position="827"/>
        <end position="914"/>
    </location>
</feature>
<feature type="compositionally biased region" description="Low complexity" evidence="1">
    <location>
        <begin position="545"/>
        <end position="558"/>
    </location>
</feature>
<feature type="compositionally biased region" description="Gly residues" evidence="1">
    <location>
        <begin position="517"/>
        <end position="526"/>
    </location>
</feature>
<dbReference type="Pfam" id="PF25547">
    <property type="entry name" value="WXG100_2"/>
    <property type="match status" value="1"/>
</dbReference>
<protein>
    <submittedName>
        <fullName evidence="4">Hypothetical alanine and proline rich protein</fullName>
    </submittedName>
</protein>
<dbReference type="AlphaFoldDB" id="A0AAV2WSX3"/>
<name>A0AAV2WSX3_MYCNE</name>
<dbReference type="Proteomes" id="UP000028864">
    <property type="component" value="Unassembled WGS sequence"/>
</dbReference>